<evidence type="ECO:0000256" key="4">
    <source>
        <dbReference type="ARBA" id="ARBA00022679"/>
    </source>
</evidence>
<dbReference type="InterPro" id="IPR003594">
    <property type="entry name" value="HATPase_dom"/>
</dbReference>
<evidence type="ECO:0000256" key="5">
    <source>
        <dbReference type="ARBA" id="ARBA00022741"/>
    </source>
</evidence>
<proteinExistence type="predicted"/>
<gene>
    <name evidence="10" type="ORF">C7378_3209</name>
</gene>
<keyword evidence="8" id="KW-0902">Two-component regulatory system</keyword>
<dbReference type="CDD" id="cd00082">
    <property type="entry name" value="HisKA"/>
    <property type="match status" value="1"/>
</dbReference>
<dbReference type="PRINTS" id="PR00344">
    <property type="entry name" value="BCTRLSENSOR"/>
</dbReference>
<dbReference type="GO" id="GO:0000155">
    <property type="term" value="F:phosphorelay sensor kinase activity"/>
    <property type="evidence" value="ECO:0007669"/>
    <property type="project" value="InterPro"/>
</dbReference>
<sequence length="392" mass="43777">MARTMIPTILLLPGLDIPAHSLRVSARRARMTLTFHHVATAAELKSRIQSHRPETIVTSPEGLPNLPVSAIRKLAMESEVPLLCVDRAASSELRPTGDSMRRITPENLPRALNELLHTRKALVAEGPAYDEIWARSLRENQKLIILGRVTASIVHEINNPLESITNLLFLLQEEPGLPEKAHLYLTMAQQELNRVAQISRQTLNFSRETSTPIKSQLDDLLEEVLSLYSRRITEKKLTIVRRFETHGSTNVYPGEMRQVFSNLVANAIEATAAEGRIEVRIRAARKWSDPKVSGLRITVADTGTGIPLTVRRRLGEPFFTTKGQQGTGLGLWVSQSIVERYGGSVQLRSSIVPEHHGTVFSIFLPTNLRPSAVSHQGEFEQARRVNSFKRPA</sequence>
<dbReference type="InterPro" id="IPR005467">
    <property type="entry name" value="His_kinase_dom"/>
</dbReference>
<dbReference type="SUPFAM" id="SSF55874">
    <property type="entry name" value="ATPase domain of HSP90 chaperone/DNA topoisomerase II/histidine kinase"/>
    <property type="match status" value="1"/>
</dbReference>
<feature type="domain" description="Histidine kinase" evidence="9">
    <location>
        <begin position="152"/>
        <end position="368"/>
    </location>
</feature>
<dbReference type="OrthoDB" id="110541at2"/>
<dbReference type="SMART" id="SM00388">
    <property type="entry name" value="HisKA"/>
    <property type="match status" value="1"/>
</dbReference>
<evidence type="ECO:0000256" key="6">
    <source>
        <dbReference type="ARBA" id="ARBA00022777"/>
    </source>
</evidence>
<dbReference type="SMART" id="SM00387">
    <property type="entry name" value="HATPase_c"/>
    <property type="match status" value="1"/>
</dbReference>
<evidence type="ECO:0000256" key="2">
    <source>
        <dbReference type="ARBA" id="ARBA00012438"/>
    </source>
</evidence>
<comment type="caution">
    <text evidence="10">The sequence shown here is derived from an EMBL/GenBank/DDBJ whole genome shotgun (WGS) entry which is preliminary data.</text>
</comment>
<name>A0A4R1L1L2_9BACT</name>
<evidence type="ECO:0000256" key="8">
    <source>
        <dbReference type="ARBA" id="ARBA00023012"/>
    </source>
</evidence>
<evidence type="ECO:0000256" key="7">
    <source>
        <dbReference type="ARBA" id="ARBA00022840"/>
    </source>
</evidence>
<dbReference type="AlphaFoldDB" id="A0A4R1L1L2"/>
<dbReference type="SUPFAM" id="SSF47384">
    <property type="entry name" value="Homodimeric domain of signal transducing histidine kinase"/>
    <property type="match status" value="1"/>
</dbReference>
<dbReference type="PROSITE" id="PS50109">
    <property type="entry name" value="HIS_KIN"/>
    <property type="match status" value="1"/>
</dbReference>
<dbReference type="InterPro" id="IPR004358">
    <property type="entry name" value="Sig_transdc_His_kin-like_C"/>
</dbReference>
<dbReference type="RefSeq" id="WP_131998877.1">
    <property type="nucleotide sequence ID" value="NZ_SMGK01000006.1"/>
</dbReference>
<keyword evidence="6" id="KW-0418">Kinase</keyword>
<evidence type="ECO:0000313" key="11">
    <source>
        <dbReference type="Proteomes" id="UP000295210"/>
    </source>
</evidence>
<dbReference type="Pfam" id="PF02518">
    <property type="entry name" value="HATPase_c"/>
    <property type="match status" value="1"/>
</dbReference>
<dbReference type="GO" id="GO:0005524">
    <property type="term" value="F:ATP binding"/>
    <property type="evidence" value="ECO:0007669"/>
    <property type="project" value="UniProtKB-KW"/>
</dbReference>
<keyword evidence="3" id="KW-0597">Phosphoprotein</keyword>
<dbReference type="InterPro" id="IPR003661">
    <property type="entry name" value="HisK_dim/P_dom"/>
</dbReference>
<dbReference type="Gene3D" id="1.10.287.130">
    <property type="match status" value="1"/>
</dbReference>
<dbReference type="EMBL" id="SMGK01000006">
    <property type="protein sequence ID" value="TCK70820.1"/>
    <property type="molecule type" value="Genomic_DNA"/>
</dbReference>
<keyword evidence="11" id="KW-1185">Reference proteome</keyword>
<organism evidence="10 11">
    <name type="scientific">Acidipila rosea</name>
    <dbReference type="NCBI Taxonomy" id="768535"/>
    <lineage>
        <taxon>Bacteria</taxon>
        <taxon>Pseudomonadati</taxon>
        <taxon>Acidobacteriota</taxon>
        <taxon>Terriglobia</taxon>
        <taxon>Terriglobales</taxon>
        <taxon>Acidobacteriaceae</taxon>
        <taxon>Acidipila</taxon>
    </lineage>
</organism>
<dbReference type="Proteomes" id="UP000295210">
    <property type="component" value="Unassembled WGS sequence"/>
</dbReference>
<evidence type="ECO:0000256" key="1">
    <source>
        <dbReference type="ARBA" id="ARBA00000085"/>
    </source>
</evidence>
<dbReference type="InterPro" id="IPR036097">
    <property type="entry name" value="HisK_dim/P_sf"/>
</dbReference>
<keyword evidence="5" id="KW-0547">Nucleotide-binding</keyword>
<keyword evidence="4" id="KW-0808">Transferase</keyword>
<keyword evidence="7" id="KW-0067">ATP-binding</keyword>
<dbReference type="Pfam" id="PF00512">
    <property type="entry name" value="HisKA"/>
    <property type="match status" value="1"/>
</dbReference>
<evidence type="ECO:0000259" key="9">
    <source>
        <dbReference type="PROSITE" id="PS50109"/>
    </source>
</evidence>
<dbReference type="PANTHER" id="PTHR43065:SF10">
    <property type="entry name" value="PEROXIDE STRESS-ACTIVATED HISTIDINE KINASE MAK3"/>
    <property type="match status" value="1"/>
</dbReference>
<accession>A0A4R1L1L2</accession>
<dbReference type="EC" id="2.7.13.3" evidence="2"/>
<evidence type="ECO:0000313" key="10">
    <source>
        <dbReference type="EMBL" id="TCK70820.1"/>
    </source>
</evidence>
<dbReference type="InterPro" id="IPR036890">
    <property type="entry name" value="HATPase_C_sf"/>
</dbReference>
<protein>
    <recommendedName>
        <fullName evidence="2">histidine kinase</fullName>
        <ecNumber evidence="2">2.7.13.3</ecNumber>
    </recommendedName>
</protein>
<dbReference type="Gene3D" id="3.30.565.10">
    <property type="entry name" value="Histidine kinase-like ATPase, C-terminal domain"/>
    <property type="match status" value="1"/>
</dbReference>
<comment type="catalytic activity">
    <reaction evidence="1">
        <text>ATP + protein L-histidine = ADP + protein N-phospho-L-histidine.</text>
        <dbReference type="EC" id="2.7.13.3"/>
    </reaction>
</comment>
<evidence type="ECO:0000256" key="3">
    <source>
        <dbReference type="ARBA" id="ARBA00022553"/>
    </source>
</evidence>
<reference evidence="10 11" key="1">
    <citation type="submission" date="2019-03" db="EMBL/GenBank/DDBJ databases">
        <title>Genomic Encyclopedia of Type Strains, Phase IV (KMG-IV): sequencing the most valuable type-strain genomes for metagenomic binning, comparative biology and taxonomic classification.</title>
        <authorList>
            <person name="Goeker M."/>
        </authorList>
    </citation>
    <scope>NUCLEOTIDE SEQUENCE [LARGE SCALE GENOMIC DNA]</scope>
    <source>
        <strain evidence="10 11">DSM 103428</strain>
    </source>
</reference>
<dbReference type="PANTHER" id="PTHR43065">
    <property type="entry name" value="SENSOR HISTIDINE KINASE"/>
    <property type="match status" value="1"/>
</dbReference>